<keyword evidence="2" id="KW-1185">Reference proteome</keyword>
<reference evidence="1 2" key="1">
    <citation type="journal article" date="2019" name="Commun. Biol.">
        <title>The bagworm genome reveals a unique fibroin gene that provides high tensile strength.</title>
        <authorList>
            <person name="Kono N."/>
            <person name="Nakamura H."/>
            <person name="Ohtoshi R."/>
            <person name="Tomita M."/>
            <person name="Numata K."/>
            <person name="Arakawa K."/>
        </authorList>
    </citation>
    <scope>NUCLEOTIDE SEQUENCE [LARGE SCALE GENOMIC DNA]</scope>
</reference>
<evidence type="ECO:0000313" key="2">
    <source>
        <dbReference type="Proteomes" id="UP000299102"/>
    </source>
</evidence>
<proteinExistence type="predicted"/>
<organism evidence="1 2">
    <name type="scientific">Eumeta variegata</name>
    <name type="common">Bagworm moth</name>
    <name type="synonym">Eumeta japonica</name>
    <dbReference type="NCBI Taxonomy" id="151549"/>
    <lineage>
        <taxon>Eukaryota</taxon>
        <taxon>Metazoa</taxon>
        <taxon>Ecdysozoa</taxon>
        <taxon>Arthropoda</taxon>
        <taxon>Hexapoda</taxon>
        <taxon>Insecta</taxon>
        <taxon>Pterygota</taxon>
        <taxon>Neoptera</taxon>
        <taxon>Endopterygota</taxon>
        <taxon>Lepidoptera</taxon>
        <taxon>Glossata</taxon>
        <taxon>Ditrysia</taxon>
        <taxon>Tineoidea</taxon>
        <taxon>Psychidae</taxon>
        <taxon>Oiketicinae</taxon>
        <taxon>Eumeta</taxon>
    </lineage>
</organism>
<sequence length="85" mass="9700">MKTRMYNERVDWQKKRSETVSPTGGVLGQLVVFEFGARRQMAWQLPAVVAGAVTHVARLQRKEYHIRYGEGGRWVCGARPPQDLS</sequence>
<dbReference type="Proteomes" id="UP000299102">
    <property type="component" value="Unassembled WGS sequence"/>
</dbReference>
<name>A0A4C1UAH6_EUMVA</name>
<dbReference type="AlphaFoldDB" id="A0A4C1UAH6"/>
<protein>
    <submittedName>
        <fullName evidence="1">Uncharacterized protein</fullName>
    </submittedName>
</protein>
<evidence type="ECO:0000313" key="1">
    <source>
        <dbReference type="EMBL" id="GBP23415.1"/>
    </source>
</evidence>
<dbReference type="EMBL" id="BGZK01000150">
    <property type="protein sequence ID" value="GBP23415.1"/>
    <property type="molecule type" value="Genomic_DNA"/>
</dbReference>
<accession>A0A4C1UAH6</accession>
<comment type="caution">
    <text evidence="1">The sequence shown here is derived from an EMBL/GenBank/DDBJ whole genome shotgun (WGS) entry which is preliminary data.</text>
</comment>
<gene>
    <name evidence="1" type="ORF">EVAR_22274_1</name>
</gene>